<accession>A0AAD6T008</accession>
<comment type="caution">
    <text evidence="1">The sequence shown here is derived from an EMBL/GenBank/DDBJ whole genome shotgun (WGS) entry which is preliminary data.</text>
</comment>
<keyword evidence="2" id="KW-1185">Reference proteome</keyword>
<protein>
    <submittedName>
        <fullName evidence="1">Uncharacterized protein</fullName>
    </submittedName>
</protein>
<sequence length="294" mass="32995">MQLALDLLSVVVQVRPGTAAACFAAIDHLSLNPQFRKPFLHFQDHPILKIHAEERANIPLLCRTPLSKLQLTFSGDLKHRWNNWTQLESTGGQSAEDRLLDLKAVLLNPRPEDWPWTPDFWDAAHDLMDLLRYSEIPELRRAATDQLIACIGMTRPHSWEPLRMVLDFASRTRSPPPTLATSMWDDSGYISPSLATVLGYSAYISDITAPLPLDSSFDRQFNIPGSGKYMEEEFGLQYMRHQAALLNLEESRSPTWFSHLEQIIEAPEEDELDGVDFDALEAGATADTAAIAAA</sequence>
<dbReference type="Proteomes" id="UP001218188">
    <property type="component" value="Unassembled WGS sequence"/>
</dbReference>
<gene>
    <name evidence="1" type="ORF">C8F04DRAFT_1258326</name>
</gene>
<evidence type="ECO:0000313" key="2">
    <source>
        <dbReference type="Proteomes" id="UP001218188"/>
    </source>
</evidence>
<organism evidence="1 2">
    <name type="scientific">Mycena alexandri</name>
    <dbReference type="NCBI Taxonomy" id="1745969"/>
    <lineage>
        <taxon>Eukaryota</taxon>
        <taxon>Fungi</taxon>
        <taxon>Dikarya</taxon>
        <taxon>Basidiomycota</taxon>
        <taxon>Agaricomycotina</taxon>
        <taxon>Agaricomycetes</taxon>
        <taxon>Agaricomycetidae</taxon>
        <taxon>Agaricales</taxon>
        <taxon>Marasmiineae</taxon>
        <taxon>Mycenaceae</taxon>
        <taxon>Mycena</taxon>
    </lineage>
</organism>
<evidence type="ECO:0000313" key="1">
    <source>
        <dbReference type="EMBL" id="KAJ7035965.1"/>
    </source>
</evidence>
<reference evidence="1" key="1">
    <citation type="submission" date="2023-03" db="EMBL/GenBank/DDBJ databases">
        <title>Massive genome expansion in bonnet fungi (Mycena s.s.) driven by repeated elements and novel gene families across ecological guilds.</title>
        <authorList>
            <consortium name="Lawrence Berkeley National Laboratory"/>
            <person name="Harder C.B."/>
            <person name="Miyauchi S."/>
            <person name="Viragh M."/>
            <person name="Kuo A."/>
            <person name="Thoen E."/>
            <person name="Andreopoulos B."/>
            <person name="Lu D."/>
            <person name="Skrede I."/>
            <person name="Drula E."/>
            <person name="Henrissat B."/>
            <person name="Morin E."/>
            <person name="Kohler A."/>
            <person name="Barry K."/>
            <person name="LaButti K."/>
            <person name="Morin E."/>
            <person name="Salamov A."/>
            <person name="Lipzen A."/>
            <person name="Mereny Z."/>
            <person name="Hegedus B."/>
            <person name="Baldrian P."/>
            <person name="Stursova M."/>
            <person name="Weitz H."/>
            <person name="Taylor A."/>
            <person name="Grigoriev I.V."/>
            <person name="Nagy L.G."/>
            <person name="Martin F."/>
            <person name="Kauserud H."/>
        </authorList>
    </citation>
    <scope>NUCLEOTIDE SEQUENCE</scope>
    <source>
        <strain evidence="1">CBHHK200</strain>
    </source>
</reference>
<dbReference type="EMBL" id="JARJCM010000046">
    <property type="protein sequence ID" value="KAJ7035965.1"/>
    <property type="molecule type" value="Genomic_DNA"/>
</dbReference>
<name>A0AAD6T008_9AGAR</name>
<proteinExistence type="predicted"/>
<dbReference type="AlphaFoldDB" id="A0AAD6T008"/>